<evidence type="ECO:0000313" key="6">
    <source>
        <dbReference type="Proteomes" id="UP000183400"/>
    </source>
</evidence>
<dbReference type="Gene3D" id="3.90.550.10">
    <property type="entry name" value="Spore Coat Polysaccharide Biosynthesis Protein SpsA, Chain A"/>
    <property type="match status" value="1"/>
</dbReference>
<evidence type="ECO:0000256" key="3">
    <source>
        <dbReference type="ARBA" id="ARBA00022679"/>
    </source>
</evidence>
<sequence>MENSVFVTDNKASDCSLSVIIAARNEENYIASCLFSLLAQDQSVDQVEVIVAANACTDRTVAIAKSFEPEFAARGWDLIVLDLQIGGKLRSLNAAEGQARGAGLVYLDADVHCDPALLGQLARALTTPEPVYATGTLAVMSAQTWVTRAYAGMWVRLPFVTGGAVGAGLFSVNRPGRERWGSFPDIISDDTFVRLHFAPEERIEVPALYHWPMVEGFRNLVRVRRRQDTGVAEVYKHYPELVRNEVKNSLGLRGLARLLFANPKNFIIYSGINLLARLRWSTSEWTRGR</sequence>
<dbReference type="RefSeq" id="WP_074736666.1">
    <property type="nucleotide sequence ID" value="NZ_FNNP01000002.1"/>
</dbReference>
<dbReference type="Proteomes" id="UP000183400">
    <property type="component" value="Unassembled WGS sequence"/>
</dbReference>
<gene>
    <name evidence="5" type="ORF">SAMN05444358_102136</name>
</gene>
<dbReference type="InterPro" id="IPR029044">
    <property type="entry name" value="Nucleotide-diphossugar_trans"/>
</dbReference>
<name>A0A1H2Y3G1_9RHOB</name>
<keyword evidence="3 5" id="KW-0808">Transferase</keyword>
<dbReference type="GO" id="GO:0016757">
    <property type="term" value="F:glycosyltransferase activity"/>
    <property type="evidence" value="ECO:0007669"/>
    <property type="project" value="UniProtKB-KW"/>
</dbReference>
<feature type="domain" description="Glycosyltransferase 2-like" evidence="4">
    <location>
        <begin position="18"/>
        <end position="142"/>
    </location>
</feature>
<dbReference type="AlphaFoldDB" id="A0A1H2Y3G1"/>
<keyword evidence="2" id="KW-0328">Glycosyltransferase</keyword>
<dbReference type="Pfam" id="PF00535">
    <property type="entry name" value="Glycos_transf_2"/>
    <property type="match status" value="1"/>
</dbReference>
<dbReference type="EMBL" id="FNNP01000002">
    <property type="protein sequence ID" value="SDW99129.1"/>
    <property type="molecule type" value="Genomic_DNA"/>
</dbReference>
<dbReference type="OrthoDB" id="9797391at2"/>
<dbReference type="SUPFAM" id="SSF53448">
    <property type="entry name" value="Nucleotide-diphospho-sugar transferases"/>
    <property type="match status" value="1"/>
</dbReference>
<reference evidence="6" key="1">
    <citation type="submission" date="2016-10" db="EMBL/GenBank/DDBJ databases">
        <authorList>
            <person name="Varghese N."/>
            <person name="Submissions S."/>
        </authorList>
    </citation>
    <scope>NUCLEOTIDE SEQUENCE [LARGE SCALE GENOMIC DNA]</scope>
    <source>
        <strain evidence="6">DSM 27839</strain>
    </source>
</reference>
<comment type="similarity">
    <text evidence="1">Belongs to the glycosyltransferase 2 family.</text>
</comment>
<evidence type="ECO:0000256" key="1">
    <source>
        <dbReference type="ARBA" id="ARBA00006739"/>
    </source>
</evidence>
<evidence type="ECO:0000259" key="4">
    <source>
        <dbReference type="Pfam" id="PF00535"/>
    </source>
</evidence>
<keyword evidence="6" id="KW-1185">Reference proteome</keyword>
<protein>
    <submittedName>
        <fullName evidence="5">Glycosyltransferase involved in cell wall bisynthesis</fullName>
    </submittedName>
</protein>
<dbReference type="PANTHER" id="PTHR43630:SF1">
    <property type="entry name" value="POLY-BETA-1,6-N-ACETYL-D-GLUCOSAMINE SYNTHASE"/>
    <property type="match status" value="1"/>
</dbReference>
<dbReference type="InterPro" id="IPR001173">
    <property type="entry name" value="Glyco_trans_2-like"/>
</dbReference>
<dbReference type="STRING" id="985054.SAMN05444358_102136"/>
<accession>A0A1H2Y3G1</accession>
<evidence type="ECO:0000256" key="2">
    <source>
        <dbReference type="ARBA" id="ARBA00022676"/>
    </source>
</evidence>
<organism evidence="5 6">
    <name type="scientific">Ruegeria halocynthiae</name>
    <dbReference type="NCBI Taxonomy" id="985054"/>
    <lineage>
        <taxon>Bacteria</taxon>
        <taxon>Pseudomonadati</taxon>
        <taxon>Pseudomonadota</taxon>
        <taxon>Alphaproteobacteria</taxon>
        <taxon>Rhodobacterales</taxon>
        <taxon>Roseobacteraceae</taxon>
        <taxon>Ruegeria</taxon>
    </lineage>
</organism>
<proteinExistence type="inferred from homology"/>
<dbReference type="PANTHER" id="PTHR43630">
    <property type="entry name" value="POLY-BETA-1,6-N-ACETYL-D-GLUCOSAMINE SYNTHASE"/>
    <property type="match status" value="1"/>
</dbReference>
<evidence type="ECO:0000313" key="5">
    <source>
        <dbReference type="EMBL" id="SDW99129.1"/>
    </source>
</evidence>